<dbReference type="EMBL" id="AKKU01000001">
    <property type="protein sequence ID" value="EIW90419.1"/>
    <property type="molecule type" value="Genomic_DNA"/>
</dbReference>
<evidence type="ECO:0000256" key="1">
    <source>
        <dbReference type="SAM" id="SignalP"/>
    </source>
</evidence>
<feature type="chain" id="PRO_5003723016" evidence="1">
    <location>
        <begin position="23"/>
        <end position="336"/>
    </location>
</feature>
<protein>
    <submittedName>
        <fullName evidence="2">Kelch repeat-containing protein</fullName>
    </submittedName>
</protein>
<feature type="signal peptide" evidence="1">
    <location>
        <begin position="1"/>
        <end position="22"/>
    </location>
</feature>
<dbReference type="Gene3D" id="2.120.10.80">
    <property type="entry name" value="Kelch-type beta propeller"/>
    <property type="match status" value="2"/>
</dbReference>
<name>I9P6B3_9ALTE</name>
<dbReference type="PANTHER" id="PTHR45632">
    <property type="entry name" value="LD33804P"/>
    <property type="match status" value="1"/>
</dbReference>
<dbReference type="InterPro" id="IPR006652">
    <property type="entry name" value="Kelch_1"/>
</dbReference>
<dbReference type="PATRIC" id="fig|1195246.3.peg.218"/>
<dbReference type="AlphaFoldDB" id="I9P6B3"/>
<accession>I9P6B3</accession>
<comment type="caution">
    <text evidence="2">The sequence shown here is derived from an EMBL/GenBank/DDBJ whole genome shotgun (WGS) entry which is preliminary data.</text>
</comment>
<dbReference type="STRING" id="1195246.AGRI_01075"/>
<dbReference type="InterPro" id="IPR015915">
    <property type="entry name" value="Kelch-typ_b-propeller"/>
</dbReference>
<proteinExistence type="predicted"/>
<dbReference type="eggNOG" id="COG3055">
    <property type="taxonomic scope" value="Bacteria"/>
</dbReference>
<dbReference type="SMART" id="SM00612">
    <property type="entry name" value="Kelch"/>
    <property type="match status" value="4"/>
</dbReference>
<dbReference type="SUPFAM" id="SSF117281">
    <property type="entry name" value="Kelch motif"/>
    <property type="match status" value="2"/>
</dbReference>
<evidence type="ECO:0000313" key="3">
    <source>
        <dbReference type="Proteomes" id="UP000035062"/>
    </source>
</evidence>
<dbReference type="Pfam" id="PF24681">
    <property type="entry name" value="Kelch_KLHDC2_KLHL20_DRC7"/>
    <property type="match status" value="1"/>
</dbReference>
<organism evidence="2 3">
    <name type="scientific">Alishewanella agri BL06</name>
    <dbReference type="NCBI Taxonomy" id="1195246"/>
    <lineage>
        <taxon>Bacteria</taxon>
        <taxon>Pseudomonadati</taxon>
        <taxon>Pseudomonadota</taxon>
        <taxon>Gammaproteobacteria</taxon>
        <taxon>Alteromonadales</taxon>
        <taxon>Alteromonadaceae</taxon>
        <taxon>Alishewanella</taxon>
    </lineage>
</organism>
<keyword evidence="1" id="KW-0732">Signal</keyword>
<dbReference type="Pfam" id="PF01344">
    <property type="entry name" value="Kelch_1"/>
    <property type="match status" value="1"/>
</dbReference>
<keyword evidence="3" id="KW-1185">Reference proteome</keyword>
<gene>
    <name evidence="2" type="ORF">AGRI_01075</name>
</gene>
<dbReference type="Proteomes" id="UP000035062">
    <property type="component" value="Unassembled WGS sequence"/>
</dbReference>
<dbReference type="RefSeq" id="WP_008983191.1">
    <property type="nucleotide sequence ID" value="NZ_AKKU01000001.1"/>
</dbReference>
<evidence type="ECO:0000313" key="2">
    <source>
        <dbReference type="EMBL" id="EIW90419.1"/>
    </source>
</evidence>
<sequence length="336" mass="36209">MNKTVSVSCALLWLALSAGVTAASWQRLTPMPLPVQEIYPVLHQQELVVAGGLSSELSGEQPPVTARVQRFLPASQQWQDGVALPEPRHHGYLVSVADTLYLFGGFVISEQGWWTNSRDVLRFDAASNSWQRVAQLPAALSETVATVIAGKIHLASGRTVNEPANGQWRDSFDTAEHWVFDPVTLSFTKAAAVPTARNSAAGAMLNGRWHLVGGRTVTTGNLAVHEVYDPKDNSWSTLAPLPQAQAGLAAVVVNNSLLVFGGEHFVDGGGVFDQVWQYLPSEDRWQALTVLPIARHGHGVVVIDEQIYVIGGAAEAGLKATLGQLDRLQLETKSAN</sequence>
<reference evidence="2 3" key="1">
    <citation type="journal article" date="2012" name="J. Bacteriol.">
        <title>Genome Sequence of Pectin-Degrading Alishewanella agri, Isolated from Landfill Soil.</title>
        <authorList>
            <person name="Kim J."/>
            <person name="Jung J."/>
            <person name="Sung J.S."/>
            <person name="Chun J."/>
            <person name="Park W."/>
        </authorList>
    </citation>
    <scope>NUCLEOTIDE SEQUENCE [LARGE SCALE GENOMIC DNA]</scope>
    <source>
        <strain evidence="2 3">BL06</strain>
    </source>
</reference>